<dbReference type="EMBL" id="UYWY01000788">
    <property type="protein sequence ID" value="VDM25619.1"/>
    <property type="molecule type" value="Genomic_DNA"/>
</dbReference>
<dbReference type="GO" id="GO:0033596">
    <property type="term" value="C:TSC1-TSC2 complex"/>
    <property type="evidence" value="ECO:0007669"/>
    <property type="project" value="TreeGrafter"/>
</dbReference>
<dbReference type="GO" id="GO:0005096">
    <property type="term" value="F:GTPase activator activity"/>
    <property type="evidence" value="ECO:0007669"/>
    <property type="project" value="UniProtKB-KW"/>
</dbReference>
<dbReference type="InterPro" id="IPR035974">
    <property type="entry name" value="Rap/Ran-GAP_sf"/>
</dbReference>
<dbReference type="PROSITE" id="PS50085">
    <property type="entry name" value="RAPGAP"/>
    <property type="match status" value="1"/>
</dbReference>
<sequence length="598" mass="66656">MACDLAVQILPECMAPLARQLMANLASLHPSAVLAIPIIELSSDSSAVENFYQFFQMKHFKCVIDVLAPYTNVHRFNTFIIAAVFRNLMLWYVRMPESIRAEMADYIVEKVDAHSLSKSASIGDMGRQPSGDSCTTPSPSVFTVGPMPDTPPPMGSVEGNVSTTRSKDPGVAEEAIRETVVNAVIMAAAYCNKVVISDYPTGHVAKEARDSLVAFMRYGRICDTDASSTSMCESANLVEQKTEHWVVNDSIISLSVYTEGSTKKTSNAMASGEHFISGEERDTKKSRESDQSVTTAPQQSDDYIGDVRRRHQSAVHRPGRLKQMPRPAAMDDSYAVSRSSPRTQPSPTVSWTQIVVRHIYGKQSWLMRSLCSVPDDFDAVFIRDLRLRSFRNIDRISALELHTVGVVYVGYGQTKESEILANVYGSERYARFIRMLGDTVSLENNPGGLMPNVNGQFTYACTDAISRLVFHVATLMPKKENDHNCNEKKKFIGNDYVSVIFNESGKPYRLGTISGKFAYVALEVVHARREIASWLAMSRAFLPDQRAAHLIRKLVLRTQLSVNVWRREEEEKGPPYIGLTVERLRAIRAFAQAASKRP</sequence>
<dbReference type="PANTHER" id="PTHR10063:SF0">
    <property type="entry name" value="TUBERIN"/>
    <property type="match status" value="1"/>
</dbReference>
<feature type="compositionally biased region" description="Low complexity" evidence="2">
    <location>
        <begin position="336"/>
        <end position="347"/>
    </location>
</feature>
<feature type="region of interest" description="Disordered" evidence="2">
    <location>
        <begin position="144"/>
        <end position="170"/>
    </location>
</feature>
<dbReference type="AlphaFoldDB" id="A0A183TY54"/>
<keyword evidence="5" id="KW-1185">Reference proteome</keyword>
<evidence type="ECO:0000256" key="2">
    <source>
        <dbReference type="SAM" id="MobiDB-lite"/>
    </source>
</evidence>
<name>A0A183TY54_TOXCA</name>
<dbReference type="GO" id="GO:0051898">
    <property type="term" value="P:negative regulation of phosphatidylinositol 3-kinase/protein kinase B signal transduction"/>
    <property type="evidence" value="ECO:0007669"/>
    <property type="project" value="TreeGrafter"/>
</dbReference>
<dbReference type="Proteomes" id="UP000050794">
    <property type="component" value="Unassembled WGS sequence"/>
</dbReference>
<dbReference type="Gene3D" id="3.40.50.11210">
    <property type="entry name" value="Rap/Ran-GAP"/>
    <property type="match status" value="1"/>
</dbReference>
<evidence type="ECO:0000313" key="4">
    <source>
        <dbReference type="EMBL" id="VDM25619.1"/>
    </source>
</evidence>
<evidence type="ECO:0000256" key="1">
    <source>
        <dbReference type="ARBA" id="ARBA00022468"/>
    </source>
</evidence>
<feature type="region of interest" description="Disordered" evidence="2">
    <location>
        <begin position="262"/>
        <end position="347"/>
    </location>
</feature>
<proteinExistence type="predicted"/>
<protein>
    <submittedName>
        <fullName evidence="6">Rap-GAP domain-containing protein</fullName>
    </submittedName>
</protein>
<dbReference type="GO" id="GO:0051056">
    <property type="term" value="P:regulation of small GTPase mediated signal transduction"/>
    <property type="evidence" value="ECO:0007669"/>
    <property type="project" value="InterPro"/>
</dbReference>
<dbReference type="GO" id="GO:0046627">
    <property type="term" value="P:negative regulation of insulin receptor signaling pathway"/>
    <property type="evidence" value="ECO:0007669"/>
    <property type="project" value="TreeGrafter"/>
</dbReference>
<dbReference type="Pfam" id="PF03542">
    <property type="entry name" value="Tuberin"/>
    <property type="match status" value="1"/>
</dbReference>
<dbReference type="GO" id="GO:0005634">
    <property type="term" value="C:nucleus"/>
    <property type="evidence" value="ECO:0007669"/>
    <property type="project" value="InterPro"/>
</dbReference>
<dbReference type="WBParaSite" id="TCNE_0000117301-mRNA-1">
    <property type="protein sequence ID" value="TCNE_0000117301-mRNA-1"/>
    <property type="gene ID" value="TCNE_0000117301"/>
</dbReference>
<dbReference type="GO" id="GO:0051726">
    <property type="term" value="P:regulation of cell cycle"/>
    <property type="evidence" value="ECO:0007669"/>
    <property type="project" value="TreeGrafter"/>
</dbReference>
<accession>A0A183TY54</accession>
<organism evidence="5 6">
    <name type="scientific">Toxocara canis</name>
    <name type="common">Canine roundworm</name>
    <dbReference type="NCBI Taxonomy" id="6265"/>
    <lineage>
        <taxon>Eukaryota</taxon>
        <taxon>Metazoa</taxon>
        <taxon>Ecdysozoa</taxon>
        <taxon>Nematoda</taxon>
        <taxon>Chromadorea</taxon>
        <taxon>Rhabditida</taxon>
        <taxon>Spirurina</taxon>
        <taxon>Ascaridomorpha</taxon>
        <taxon>Ascaridoidea</taxon>
        <taxon>Toxocaridae</taxon>
        <taxon>Toxocara</taxon>
    </lineage>
</organism>
<evidence type="ECO:0000313" key="6">
    <source>
        <dbReference type="WBParaSite" id="TCNE_0000117301-mRNA-1"/>
    </source>
</evidence>
<reference evidence="6" key="1">
    <citation type="submission" date="2016-06" db="UniProtKB">
        <authorList>
            <consortium name="WormBaseParasite"/>
        </authorList>
    </citation>
    <scope>IDENTIFICATION</scope>
</reference>
<feature type="compositionally biased region" description="Basic residues" evidence="2">
    <location>
        <begin position="308"/>
        <end position="320"/>
    </location>
</feature>
<evidence type="ECO:0000259" key="3">
    <source>
        <dbReference type="PROSITE" id="PS50085"/>
    </source>
</evidence>
<dbReference type="InterPro" id="IPR000331">
    <property type="entry name" value="Rap/Ran_GAP_dom"/>
</dbReference>
<dbReference type="GO" id="GO:0032007">
    <property type="term" value="P:negative regulation of TOR signaling"/>
    <property type="evidence" value="ECO:0007669"/>
    <property type="project" value="TreeGrafter"/>
</dbReference>
<feature type="domain" description="Rap-GAP" evidence="3">
    <location>
        <begin position="390"/>
        <end position="598"/>
    </location>
</feature>
<feature type="compositionally biased region" description="Polar residues" evidence="2">
    <location>
        <begin position="291"/>
        <end position="301"/>
    </location>
</feature>
<keyword evidence="1" id="KW-0343">GTPase activation</keyword>
<dbReference type="InterPro" id="IPR018515">
    <property type="entry name" value="Tuberin-type_domain"/>
</dbReference>
<gene>
    <name evidence="4" type="ORF">TCNE_LOCUS1174</name>
</gene>
<dbReference type="Pfam" id="PF02145">
    <property type="entry name" value="Rap_GAP"/>
    <property type="match status" value="1"/>
</dbReference>
<dbReference type="PANTHER" id="PTHR10063">
    <property type="entry name" value="TUBERIN"/>
    <property type="match status" value="1"/>
</dbReference>
<reference evidence="4 5" key="2">
    <citation type="submission" date="2018-11" db="EMBL/GenBank/DDBJ databases">
        <authorList>
            <consortium name="Pathogen Informatics"/>
        </authorList>
    </citation>
    <scope>NUCLEOTIDE SEQUENCE [LARGE SCALE GENOMIC DNA]</scope>
</reference>
<evidence type="ECO:0000313" key="5">
    <source>
        <dbReference type="Proteomes" id="UP000050794"/>
    </source>
</evidence>
<dbReference type="InterPro" id="IPR027107">
    <property type="entry name" value="Tuberin/Ral-act_asu"/>
</dbReference>
<feature type="compositionally biased region" description="Basic and acidic residues" evidence="2">
    <location>
        <begin position="276"/>
        <end position="290"/>
    </location>
</feature>
<dbReference type="SUPFAM" id="SSF111347">
    <property type="entry name" value="Rap/Ran-GAP"/>
    <property type="match status" value="1"/>
</dbReference>
<dbReference type="GO" id="GO:0030178">
    <property type="term" value="P:negative regulation of Wnt signaling pathway"/>
    <property type="evidence" value="ECO:0007669"/>
    <property type="project" value="TreeGrafter"/>
</dbReference>